<feature type="compositionally biased region" description="Basic and acidic residues" evidence="1">
    <location>
        <begin position="66"/>
        <end position="78"/>
    </location>
</feature>
<feature type="compositionally biased region" description="Basic and acidic residues" evidence="1">
    <location>
        <begin position="246"/>
        <end position="256"/>
    </location>
</feature>
<evidence type="ECO:0000256" key="1">
    <source>
        <dbReference type="SAM" id="MobiDB-lite"/>
    </source>
</evidence>
<feature type="compositionally biased region" description="Low complexity" evidence="1">
    <location>
        <begin position="89"/>
        <end position="110"/>
    </location>
</feature>
<feature type="domain" description="GBF-interacting protein 1 N-terminal" evidence="3">
    <location>
        <begin position="9"/>
        <end position="68"/>
    </location>
</feature>
<feature type="compositionally biased region" description="Low complexity" evidence="1">
    <location>
        <begin position="257"/>
        <end position="282"/>
    </location>
</feature>
<reference evidence="4" key="1">
    <citation type="submission" date="2015-12" db="EMBL/GenBank/DDBJ databases">
        <title>Update maize B73 reference genome by single molecule sequencing technologies.</title>
        <authorList>
            <consortium name="Maize Genome Sequencing Project"/>
            <person name="Ware D."/>
        </authorList>
    </citation>
    <scope>NUCLEOTIDE SEQUENCE</scope>
    <source>
        <tissue evidence="4">Seedling</tissue>
    </source>
</reference>
<keyword evidence="2" id="KW-0812">Transmembrane</keyword>
<evidence type="ECO:0000259" key="3">
    <source>
        <dbReference type="Pfam" id="PF06972"/>
    </source>
</evidence>
<sequence>MAAGGRVSIPAGARRTIADIKEIAGGHTDEEVYAMLRECNMDPNETVQRLLLEDTFHEVKRKRDKKKEVSKEPSDSRWRPAVQGQGGKNCRNCASRSLSSSNDSAGRSAISGKENGISLIMGKGSGSTPITNMNMDVKASTFMPSNSLLSGLCNGPYQSVDPAAVLVSSSSAVGDKSGSTALADLTGGLPFKDVVATIDPNSLQPLKPAPPSDPVVVSFLNSHSLGDVGASRQTIGIKKTSVEHKVGRDVSTDKGSSEQSVQSSFRRSSASRPSSSYNSHSEQSQKGLYQHIILYLIGTSYPAYMGVVMWLLLGFKPALLFLVSYSRGAGYALIHLNLGCMCLLITSNVSK</sequence>
<dbReference type="AlphaFoldDB" id="A0A1D6PZV4"/>
<evidence type="ECO:0000313" key="4">
    <source>
        <dbReference type="EMBL" id="AQK51943.1"/>
    </source>
</evidence>
<dbReference type="PANTHER" id="PTHR46775">
    <property type="entry name" value="FLOCCULATION PROTEIN (DUF1296)"/>
    <property type="match status" value="1"/>
</dbReference>
<gene>
    <name evidence="4" type="ORF">ZEAMMB73_Zm00001d050112</name>
</gene>
<dbReference type="InterPro" id="IPR009719">
    <property type="entry name" value="GIP1_N"/>
</dbReference>
<protein>
    <submittedName>
        <fullName evidence="4">Putative DUF1296 domain containing family protein</fullName>
    </submittedName>
</protein>
<accession>A0A1D6PZV4</accession>
<evidence type="ECO:0000256" key="2">
    <source>
        <dbReference type="SAM" id="Phobius"/>
    </source>
</evidence>
<dbReference type="SUPFAM" id="SSF46934">
    <property type="entry name" value="UBA-like"/>
    <property type="match status" value="1"/>
</dbReference>
<dbReference type="InterPro" id="IPR044277">
    <property type="entry name" value="GIP1"/>
</dbReference>
<dbReference type="InterPro" id="IPR009060">
    <property type="entry name" value="UBA-like_sf"/>
</dbReference>
<keyword evidence="2" id="KW-1133">Transmembrane helix</keyword>
<name>A0A1D6PZV4_MAIZE</name>
<proteinExistence type="predicted"/>
<dbReference type="PANTHER" id="PTHR46775:SF1">
    <property type="entry name" value="FLOCCULATION PROTEIN (DUF1296)"/>
    <property type="match status" value="1"/>
</dbReference>
<organism evidence="4">
    <name type="scientific">Zea mays</name>
    <name type="common">Maize</name>
    <dbReference type="NCBI Taxonomy" id="4577"/>
    <lineage>
        <taxon>Eukaryota</taxon>
        <taxon>Viridiplantae</taxon>
        <taxon>Streptophyta</taxon>
        <taxon>Embryophyta</taxon>
        <taxon>Tracheophyta</taxon>
        <taxon>Spermatophyta</taxon>
        <taxon>Magnoliopsida</taxon>
        <taxon>Liliopsida</taxon>
        <taxon>Poales</taxon>
        <taxon>Poaceae</taxon>
        <taxon>PACMAD clade</taxon>
        <taxon>Panicoideae</taxon>
        <taxon>Andropogonodae</taxon>
        <taxon>Andropogoneae</taxon>
        <taxon>Tripsacinae</taxon>
        <taxon>Zea</taxon>
    </lineage>
</organism>
<dbReference type="EMBL" id="CM000780">
    <property type="protein sequence ID" value="AQK51943.1"/>
    <property type="molecule type" value="Genomic_DNA"/>
</dbReference>
<feature type="region of interest" description="Disordered" evidence="1">
    <location>
        <begin position="59"/>
        <end position="110"/>
    </location>
</feature>
<dbReference type="Pfam" id="PF06972">
    <property type="entry name" value="GIP1_N"/>
    <property type="match status" value="1"/>
</dbReference>
<feature type="transmembrane region" description="Helical" evidence="2">
    <location>
        <begin position="325"/>
        <end position="346"/>
    </location>
</feature>
<feature type="region of interest" description="Disordered" evidence="1">
    <location>
        <begin position="246"/>
        <end position="282"/>
    </location>
</feature>
<keyword evidence="2" id="KW-0472">Membrane</keyword>
<feature type="transmembrane region" description="Helical" evidence="2">
    <location>
        <begin position="292"/>
        <end position="313"/>
    </location>
</feature>